<evidence type="ECO:0000313" key="3">
    <source>
        <dbReference type="EMBL" id="EDO39705.1"/>
    </source>
</evidence>
<name>A7S973_NEMVE</name>
<accession>A7S973</accession>
<evidence type="ECO:0000256" key="2">
    <source>
        <dbReference type="SAM" id="Phobius"/>
    </source>
</evidence>
<feature type="transmembrane region" description="Helical" evidence="2">
    <location>
        <begin position="80"/>
        <end position="98"/>
    </location>
</feature>
<feature type="compositionally biased region" description="Polar residues" evidence="1">
    <location>
        <begin position="1"/>
        <end position="10"/>
    </location>
</feature>
<feature type="transmembrane region" description="Helical" evidence="2">
    <location>
        <begin position="110"/>
        <end position="132"/>
    </location>
</feature>
<evidence type="ECO:0000256" key="1">
    <source>
        <dbReference type="SAM" id="MobiDB-lite"/>
    </source>
</evidence>
<dbReference type="HOGENOM" id="CLU_1070804_0_0_1"/>
<dbReference type="OMA" id="XASAAFL"/>
<dbReference type="InParanoid" id="A7S973"/>
<evidence type="ECO:0000313" key="4">
    <source>
        <dbReference type="Proteomes" id="UP000001593"/>
    </source>
</evidence>
<keyword evidence="4" id="KW-1185">Reference proteome</keyword>
<dbReference type="AlphaFoldDB" id="A7S973"/>
<feature type="transmembrane region" description="Helical" evidence="2">
    <location>
        <begin position="189"/>
        <end position="208"/>
    </location>
</feature>
<gene>
    <name evidence="3" type="ORF">NEMVEDRAFT_v1g243701</name>
</gene>
<sequence>MAETQAFTTNKQDKEGQVNGSQGVEIDIEGNHATETDPANPASGEPCYEDVYRTGNFGIMLGKVDIPIGKKWVIAQAMRSALLLVMTLAGTILLAEHYPIAVLRDLAVSFAWVATIFASMTTVEGVYFFWWIEKNQHPYAWLMVLRYTAVVSFVVNCLPSWLFACLIAGSNTEKFVGLSGTEVALVKGVWCGVIILEMLEGFLCWAFLWNPRWTTLSDCCKTCCIYRPGEEIAPGVPDPPSQQKMARMAVVALAVHNAIN</sequence>
<dbReference type="KEGG" id="nve:5511360"/>
<organism evidence="3 4">
    <name type="scientific">Nematostella vectensis</name>
    <name type="common">Starlet sea anemone</name>
    <dbReference type="NCBI Taxonomy" id="45351"/>
    <lineage>
        <taxon>Eukaryota</taxon>
        <taxon>Metazoa</taxon>
        <taxon>Cnidaria</taxon>
        <taxon>Anthozoa</taxon>
        <taxon>Hexacorallia</taxon>
        <taxon>Actiniaria</taxon>
        <taxon>Edwardsiidae</taxon>
        <taxon>Nematostella</taxon>
    </lineage>
</organism>
<keyword evidence="2" id="KW-0812">Transmembrane</keyword>
<protein>
    <submittedName>
        <fullName evidence="3">Uncharacterized protein</fullName>
    </submittedName>
</protein>
<keyword evidence="2" id="KW-1133">Transmembrane helix</keyword>
<feature type="region of interest" description="Disordered" evidence="1">
    <location>
        <begin position="1"/>
        <end position="21"/>
    </location>
</feature>
<dbReference type="EMBL" id="DS469602">
    <property type="protein sequence ID" value="EDO39705.1"/>
    <property type="molecule type" value="Genomic_DNA"/>
</dbReference>
<feature type="transmembrane region" description="Helical" evidence="2">
    <location>
        <begin position="144"/>
        <end position="169"/>
    </location>
</feature>
<reference evidence="3 4" key="1">
    <citation type="journal article" date="2007" name="Science">
        <title>Sea anemone genome reveals ancestral eumetazoan gene repertoire and genomic organization.</title>
        <authorList>
            <person name="Putnam N.H."/>
            <person name="Srivastava M."/>
            <person name="Hellsten U."/>
            <person name="Dirks B."/>
            <person name="Chapman J."/>
            <person name="Salamov A."/>
            <person name="Terry A."/>
            <person name="Shapiro H."/>
            <person name="Lindquist E."/>
            <person name="Kapitonov V.V."/>
            <person name="Jurka J."/>
            <person name="Genikhovich G."/>
            <person name="Grigoriev I.V."/>
            <person name="Lucas S.M."/>
            <person name="Steele R.E."/>
            <person name="Finnerty J.R."/>
            <person name="Technau U."/>
            <person name="Martindale M.Q."/>
            <person name="Rokhsar D.S."/>
        </authorList>
    </citation>
    <scope>NUCLEOTIDE SEQUENCE [LARGE SCALE GENOMIC DNA]</scope>
    <source>
        <strain evidence="4">CH2 X CH6</strain>
    </source>
</reference>
<proteinExistence type="predicted"/>
<dbReference type="Proteomes" id="UP000001593">
    <property type="component" value="Unassembled WGS sequence"/>
</dbReference>
<dbReference type="OrthoDB" id="10652249at2759"/>
<keyword evidence="2" id="KW-0472">Membrane</keyword>